<gene>
    <name evidence="2" type="ORF">AMORRO_LOCUS16035</name>
</gene>
<dbReference type="OrthoDB" id="428577at2759"/>
<dbReference type="Proteomes" id="UP000789342">
    <property type="component" value="Unassembled WGS sequence"/>
</dbReference>
<feature type="region of interest" description="Disordered" evidence="1">
    <location>
        <begin position="1"/>
        <end position="23"/>
    </location>
</feature>
<evidence type="ECO:0000313" key="2">
    <source>
        <dbReference type="EMBL" id="CAG8762667.1"/>
    </source>
</evidence>
<organism evidence="2 3">
    <name type="scientific">Acaulospora morrowiae</name>
    <dbReference type="NCBI Taxonomy" id="94023"/>
    <lineage>
        <taxon>Eukaryota</taxon>
        <taxon>Fungi</taxon>
        <taxon>Fungi incertae sedis</taxon>
        <taxon>Mucoromycota</taxon>
        <taxon>Glomeromycotina</taxon>
        <taxon>Glomeromycetes</taxon>
        <taxon>Diversisporales</taxon>
        <taxon>Acaulosporaceae</taxon>
        <taxon>Acaulospora</taxon>
    </lineage>
</organism>
<feature type="non-terminal residue" evidence="2">
    <location>
        <position position="217"/>
    </location>
</feature>
<evidence type="ECO:0000313" key="3">
    <source>
        <dbReference type="Proteomes" id="UP000789342"/>
    </source>
</evidence>
<comment type="caution">
    <text evidence="2">The sequence shown here is derived from an EMBL/GenBank/DDBJ whole genome shotgun (WGS) entry which is preliminary data.</text>
</comment>
<reference evidence="2" key="1">
    <citation type="submission" date="2021-06" db="EMBL/GenBank/DDBJ databases">
        <authorList>
            <person name="Kallberg Y."/>
            <person name="Tangrot J."/>
            <person name="Rosling A."/>
        </authorList>
    </citation>
    <scope>NUCLEOTIDE SEQUENCE</scope>
    <source>
        <strain evidence="2">CL551</strain>
    </source>
</reference>
<dbReference type="EMBL" id="CAJVPV010041771">
    <property type="protein sequence ID" value="CAG8762667.1"/>
    <property type="molecule type" value="Genomic_DNA"/>
</dbReference>
<proteinExistence type="predicted"/>
<evidence type="ECO:0000256" key="1">
    <source>
        <dbReference type="SAM" id="MobiDB-lite"/>
    </source>
</evidence>
<keyword evidence="3" id="KW-1185">Reference proteome</keyword>
<sequence length="217" mass="25723">GNDKEISGEEKKHEEGMKKLSEPFRELSETVIPDIESQTLEHKIKKLQESIQHIDSSRELTIKEFYKVLKERNVARKKIVCLENHERYIEPIEEEIQELSLCAKTPGEASYKESSKNDLRDRYSTFLYTPDEHDNREPKMGLGENYTSYQLDKNVYRRKRMDNGFLKHTELVGIYHEDYERVLVFASSLIGESIYRLQESIRKVELDLYESIERENL</sequence>
<accession>A0A9N9J4S2</accession>
<dbReference type="AlphaFoldDB" id="A0A9N9J4S2"/>
<name>A0A9N9J4S2_9GLOM</name>
<protein>
    <submittedName>
        <fullName evidence="2">11900_t:CDS:1</fullName>
    </submittedName>
</protein>